<dbReference type="RefSeq" id="WP_270042573.1">
    <property type="nucleotide sequence ID" value="NZ_JAPDOD010000024.1"/>
</dbReference>
<dbReference type="PANTHER" id="PTHR18964:SF173">
    <property type="entry name" value="GLUCOKINASE"/>
    <property type="match status" value="1"/>
</dbReference>
<dbReference type="Proteomes" id="UP001149140">
    <property type="component" value="Unassembled WGS sequence"/>
</dbReference>
<dbReference type="SUPFAM" id="SSF53067">
    <property type="entry name" value="Actin-like ATPase domain"/>
    <property type="match status" value="1"/>
</dbReference>
<name>A0A9X3MVB4_9ACTN</name>
<comment type="caution">
    <text evidence="2">The sequence shown here is derived from an EMBL/GenBank/DDBJ whole genome shotgun (WGS) entry which is preliminary data.</text>
</comment>
<dbReference type="PANTHER" id="PTHR18964">
    <property type="entry name" value="ROK (REPRESSOR, ORF, KINASE) FAMILY"/>
    <property type="match status" value="1"/>
</dbReference>
<dbReference type="InterPro" id="IPR000600">
    <property type="entry name" value="ROK"/>
</dbReference>
<keyword evidence="3" id="KW-1185">Reference proteome</keyword>
<sequence>MAEGYVIGVDLGGTKLLAGAVGADLSVIHRTNRLVYGLSQDELVQMIADAMEEIRVAIGAPIEAIGFGIPCTFDSRTGMAVQAVNVPLKDIAFADVMTERLGIPVVVDNDANCHTVCESRLGIAQGATDVTLLTLGTGIGGGLLLRGEIYRGWINGGAEMGHMVVEMNGRPCQGNCPNWGCLESVASGSALVREASLAVARRPDTALGQALEEGRELTGPLITELATGGDPVARGAIETIGRALGVGITNLVNIFNPQVVVIGGGVIAAGELLLAPAREVMMERALAPGKDVVRVEAARFGPEAGMIGAGLLARDMLDGIVTGAIEARPPT</sequence>
<reference evidence="2" key="1">
    <citation type="submission" date="2022-10" db="EMBL/GenBank/DDBJ databases">
        <title>The WGS of Solirubrobacter ginsenosidimutans DSM 21036.</title>
        <authorList>
            <person name="Jiang Z."/>
        </authorList>
    </citation>
    <scope>NUCLEOTIDE SEQUENCE</scope>
    <source>
        <strain evidence="2">DSM 21036</strain>
    </source>
</reference>
<dbReference type="AlphaFoldDB" id="A0A9X3MVB4"/>
<dbReference type="Pfam" id="PF00480">
    <property type="entry name" value="ROK"/>
    <property type="match status" value="1"/>
</dbReference>
<accession>A0A9X3MVB4</accession>
<dbReference type="Gene3D" id="3.30.420.40">
    <property type="match status" value="2"/>
</dbReference>
<dbReference type="PROSITE" id="PS01125">
    <property type="entry name" value="ROK"/>
    <property type="match status" value="1"/>
</dbReference>
<dbReference type="InterPro" id="IPR049874">
    <property type="entry name" value="ROK_cs"/>
</dbReference>
<dbReference type="InterPro" id="IPR043129">
    <property type="entry name" value="ATPase_NBD"/>
</dbReference>
<gene>
    <name evidence="2" type="ORF">OM076_23845</name>
</gene>
<proteinExistence type="inferred from homology"/>
<protein>
    <submittedName>
        <fullName evidence="2">ROK family protein</fullName>
    </submittedName>
</protein>
<organism evidence="2 3">
    <name type="scientific">Solirubrobacter ginsenosidimutans</name>
    <dbReference type="NCBI Taxonomy" id="490573"/>
    <lineage>
        <taxon>Bacteria</taxon>
        <taxon>Bacillati</taxon>
        <taxon>Actinomycetota</taxon>
        <taxon>Thermoleophilia</taxon>
        <taxon>Solirubrobacterales</taxon>
        <taxon>Solirubrobacteraceae</taxon>
        <taxon>Solirubrobacter</taxon>
    </lineage>
</organism>
<evidence type="ECO:0000256" key="1">
    <source>
        <dbReference type="ARBA" id="ARBA00006479"/>
    </source>
</evidence>
<evidence type="ECO:0000313" key="2">
    <source>
        <dbReference type="EMBL" id="MDA0163329.1"/>
    </source>
</evidence>
<evidence type="ECO:0000313" key="3">
    <source>
        <dbReference type="Proteomes" id="UP001149140"/>
    </source>
</evidence>
<comment type="similarity">
    <text evidence="1">Belongs to the ROK (NagC/XylR) family.</text>
</comment>
<dbReference type="EMBL" id="JAPDOD010000024">
    <property type="protein sequence ID" value="MDA0163329.1"/>
    <property type="molecule type" value="Genomic_DNA"/>
</dbReference>